<dbReference type="InterPro" id="IPR020555">
    <property type="entry name" value="MECDP_synthase_CS"/>
</dbReference>
<evidence type="ECO:0000256" key="1">
    <source>
        <dbReference type="ARBA" id="ARBA00000200"/>
    </source>
</evidence>
<keyword evidence="6 9" id="KW-0479">Metal-binding</keyword>
<dbReference type="PROSITE" id="PS01350">
    <property type="entry name" value="ISPF"/>
    <property type="match status" value="1"/>
</dbReference>
<feature type="site" description="Transition state stabilizer" evidence="9">
    <location>
        <position position="34"/>
    </location>
</feature>
<gene>
    <name evidence="9" type="primary">ispF</name>
    <name evidence="12" type="ORF">SAMN05421831_102270</name>
</gene>
<evidence type="ECO:0000256" key="5">
    <source>
        <dbReference type="ARBA" id="ARBA00012579"/>
    </source>
</evidence>
<dbReference type="PANTHER" id="PTHR43181:SF1">
    <property type="entry name" value="2-C-METHYL-D-ERYTHRITOL 2,4-CYCLODIPHOSPHATE SYNTHASE, CHLOROPLASTIC"/>
    <property type="match status" value="1"/>
</dbReference>
<evidence type="ECO:0000256" key="10">
    <source>
        <dbReference type="RuleBase" id="RU004395"/>
    </source>
</evidence>
<dbReference type="FunFam" id="3.30.1330.50:FF:000001">
    <property type="entry name" value="2-C-methyl-D-erythritol 2,4-cyclodiphosphate synthase"/>
    <property type="match status" value="1"/>
</dbReference>
<keyword evidence="7 9" id="KW-0414">Isoprene biosynthesis</keyword>
<dbReference type="InterPro" id="IPR036571">
    <property type="entry name" value="MECDP_synthase_sf"/>
</dbReference>
<comment type="cofactor">
    <cofactor evidence="9">
        <name>a divalent metal cation</name>
        <dbReference type="ChEBI" id="CHEBI:60240"/>
    </cofactor>
    <text evidence="9">Binds 1 divalent metal cation per subunit.</text>
</comment>
<feature type="binding site" evidence="9">
    <location>
        <begin position="61"/>
        <end position="65"/>
    </location>
    <ligand>
        <name>4-CDP-2-C-methyl-D-erythritol 2-phosphate</name>
        <dbReference type="ChEBI" id="CHEBI:57919"/>
    </ligand>
</feature>
<dbReference type="HAMAP" id="MF_00107">
    <property type="entry name" value="IspF"/>
    <property type="match status" value="1"/>
</dbReference>
<feature type="binding site" evidence="9">
    <location>
        <position position="142"/>
    </location>
    <ligand>
        <name>4-CDP-2-C-methyl-D-erythritol 2-phosphate</name>
        <dbReference type="ChEBI" id="CHEBI:57919"/>
    </ligand>
</feature>
<dbReference type="InterPro" id="IPR003526">
    <property type="entry name" value="MECDP_synthase"/>
</dbReference>
<proteinExistence type="inferred from homology"/>
<comment type="caution">
    <text evidence="9">Lacks conserved residue(s) required for the propagation of feature annotation.</text>
</comment>
<dbReference type="PANTHER" id="PTHR43181">
    <property type="entry name" value="2-C-METHYL-D-ERYTHRITOL 2,4-CYCLODIPHOSPHATE SYNTHASE, CHLOROPLASTIC"/>
    <property type="match status" value="1"/>
</dbReference>
<feature type="site" description="Transition state stabilizer" evidence="9">
    <location>
        <position position="133"/>
    </location>
</feature>
<keyword evidence="8 9" id="KW-0456">Lyase</keyword>
<dbReference type="GO" id="GO:0008685">
    <property type="term" value="F:2-C-methyl-D-erythritol 2,4-cyclodiphosphate synthase activity"/>
    <property type="evidence" value="ECO:0007669"/>
    <property type="project" value="UniProtKB-UniRule"/>
</dbReference>
<dbReference type="NCBIfam" id="TIGR00151">
    <property type="entry name" value="ispF"/>
    <property type="match status" value="1"/>
</dbReference>
<evidence type="ECO:0000256" key="4">
    <source>
        <dbReference type="ARBA" id="ARBA00011233"/>
    </source>
</evidence>
<feature type="binding site" evidence="9">
    <location>
        <position position="8"/>
    </location>
    <ligand>
        <name>a divalent metal cation</name>
        <dbReference type="ChEBI" id="CHEBI:60240"/>
    </ligand>
</feature>
<protein>
    <recommendedName>
        <fullName evidence="5 9">2-C-methyl-D-erythritol 2,4-cyclodiphosphate synthase</fullName>
        <shortName evidence="9">MECDP-synthase</shortName>
        <shortName evidence="9">MECPP-synthase</shortName>
        <shortName evidence="9">MECPS</shortName>
        <ecNumber evidence="5 9">4.6.1.12</ecNumber>
    </recommendedName>
</protein>
<comment type="similarity">
    <text evidence="3 9 10">Belongs to the IspF family.</text>
</comment>
<evidence type="ECO:0000256" key="6">
    <source>
        <dbReference type="ARBA" id="ARBA00022723"/>
    </source>
</evidence>
<comment type="pathway">
    <text evidence="2 9">Isoprenoid biosynthesis; isopentenyl diphosphate biosynthesis via DXP pathway; isopentenyl diphosphate from 1-deoxy-D-xylulose 5-phosphate: step 4/6.</text>
</comment>
<feature type="binding site" evidence="9">
    <location>
        <position position="10"/>
    </location>
    <ligand>
        <name>a divalent metal cation</name>
        <dbReference type="ChEBI" id="CHEBI:60240"/>
    </ligand>
</feature>
<dbReference type="STRING" id="64971.SAMN05421831_102270"/>
<dbReference type="Proteomes" id="UP000242999">
    <property type="component" value="Unassembled WGS sequence"/>
</dbReference>
<dbReference type="GO" id="GO:0016114">
    <property type="term" value="P:terpenoid biosynthetic process"/>
    <property type="evidence" value="ECO:0007669"/>
    <property type="project" value="InterPro"/>
</dbReference>
<evidence type="ECO:0000256" key="8">
    <source>
        <dbReference type="ARBA" id="ARBA00023239"/>
    </source>
</evidence>
<dbReference type="RefSeq" id="WP_093308606.1">
    <property type="nucleotide sequence ID" value="NZ_FNYH01000002.1"/>
</dbReference>
<comment type="catalytic activity">
    <reaction evidence="1 9 10">
        <text>4-CDP-2-C-methyl-D-erythritol 2-phosphate = 2-C-methyl-D-erythritol 2,4-cyclic diphosphate + CMP</text>
        <dbReference type="Rhea" id="RHEA:23864"/>
        <dbReference type="ChEBI" id="CHEBI:57919"/>
        <dbReference type="ChEBI" id="CHEBI:58483"/>
        <dbReference type="ChEBI" id="CHEBI:60377"/>
        <dbReference type="EC" id="4.6.1.12"/>
    </reaction>
</comment>
<sequence length="158" mass="16660">MRIGHGFDVHAFTQGDHLTLAGVKIPYQQGFKAHSDGDVALHALCDALLGAAGLGDIGRHFPDTDPQYAGIDSRILLRQVYAHLLTCDWQIANVDLTIVAQAPKLAAYIPAMCACIAEDLHLATNAVNVKATTTEKLGFTGRGEGIAAYAVALLLPAG</sequence>
<feature type="binding site" evidence="9">
    <location>
        <position position="139"/>
    </location>
    <ligand>
        <name>4-CDP-2-C-methyl-D-erythritol 2-phosphate</name>
        <dbReference type="ChEBI" id="CHEBI:57919"/>
    </ligand>
</feature>
<dbReference type="Pfam" id="PF02542">
    <property type="entry name" value="YgbB"/>
    <property type="match status" value="1"/>
</dbReference>
<dbReference type="SUPFAM" id="SSF69765">
    <property type="entry name" value="IpsF-like"/>
    <property type="match status" value="1"/>
</dbReference>
<organism evidence="12 13">
    <name type="scientific">Allopseudospirillum japonicum</name>
    <dbReference type="NCBI Taxonomy" id="64971"/>
    <lineage>
        <taxon>Bacteria</taxon>
        <taxon>Pseudomonadati</taxon>
        <taxon>Pseudomonadota</taxon>
        <taxon>Gammaproteobacteria</taxon>
        <taxon>Oceanospirillales</taxon>
        <taxon>Oceanospirillaceae</taxon>
        <taxon>Allopseudospirillum</taxon>
    </lineage>
</organism>
<evidence type="ECO:0000256" key="3">
    <source>
        <dbReference type="ARBA" id="ARBA00008480"/>
    </source>
</evidence>
<dbReference type="OrthoDB" id="9804336at2"/>
<accession>A0A1H6RA07</accession>
<evidence type="ECO:0000313" key="13">
    <source>
        <dbReference type="Proteomes" id="UP000242999"/>
    </source>
</evidence>
<reference evidence="13" key="1">
    <citation type="submission" date="2016-10" db="EMBL/GenBank/DDBJ databases">
        <authorList>
            <person name="Varghese N."/>
            <person name="Submissions S."/>
        </authorList>
    </citation>
    <scope>NUCLEOTIDE SEQUENCE [LARGE SCALE GENOMIC DNA]</scope>
    <source>
        <strain evidence="13">DSM 7165</strain>
    </source>
</reference>
<feature type="binding site" evidence="9">
    <location>
        <begin position="56"/>
        <end position="58"/>
    </location>
    <ligand>
        <name>4-CDP-2-C-methyl-D-erythritol 2-phosphate</name>
        <dbReference type="ChEBI" id="CHEBI:57919"/>
    </ligand>
</feature>
<feature type="binding site" evidence="9">
    <location>
        <begin position="34"/>
        <end position="35"/>
    </location>
    <ligand>
        <name>4-CDP-2-C-methyl-D-erythritol 2-phosphate</name>
        <dbReference type="ChEBI" id="CHEBI:57919"/>
    </ligand>
</feature>
<feature type="binding site" evidence="9">
    <location>
        <begin position="132"/>
        <end position="135"/>
    </location>
    <ligand>
        <name>4-CDP-2-C-methyl-D-erythritol 2-phosphate</name>
        <dbReference type="ChEBI" id="CHEBI:57919"/>
    </ligand>
</feature>
<comment type="subunit">
    <text evidence="4 9">Homotrimer.</text>
</comment>
<evidence type="ECO:0000259" key="11">
    <source>
        <dbReference type="Pfam" id="PF02542"/>
    </source>
</evidence>
<dbReference type="UniPathway" id="UPA00056">
    <property type="reaction ID" value="UER00095"/>
</dbReference>
<dbReference type="GO" id="GO:0046872">
    <property type="term" value="F:metal ion binding"/>
    <property type="evidence" value="ECO:0007669"/>
    <property type="project" value="UniProtKB-KW"/>
</dbReference>
<comment type="function">
    <text evidence="9">Involved in the biosynthesis of isopentenyl diphosphate (IPP) and dimethylallyl diphosphate (DMAPP), two major building blocks of isoprenoid compounds. Catalyzes the conversion of 4-diphosphocytidyl-2-C-methyl-D-erythritol 2-phosphate (CDP-ME2P) to 2-C-methyl-D-erythritol 2,4-cyclodiphosphate (ME-CPP) with a corresponding release of cytidine 5-monophosphate (CMP).</text>
</comment>
<evidence type="ECO:0000256" key="9">
    <source>
        <dbReference type="HAMAP-Rule" id="MF_00107"/>
    </source>
</evidence>
<dbReference type="EMBL" id="FNYH01000002">
    <property type="protein sequence ID" value="SEI48032.1"/>
    <property type="molecule type" value="Genomic_DNA"/>
</dbReference>
<evidence type="ECO:0000313" key="12">
    <source>
        <dbReference type="EMBL" id="SEI48032.1"/>
    </source>
</evidence>
<dbReference type="EC" id="4.6.1.12" evidence="5 9"/>
<feature type="binding site" evidence="9">
    <location>
        <position position="42"/>
    </location>
    <ligand>
        <name>a divalent metal cation</name>
        <dbReference type="ChEBI" id="CHEBI:60240"/>
    </ligand>
</feature>
<feature type="binding site" evidence="9">
    <location>
        <begin position="8"/>
        <end position="10"/>
    </location>
    <ligand>
        <name>4-CDP-2-C-methyl-D-erythritol 2-phosphate</name>
        <dbReference type="ChEBI" id="CHEBI:57919"/>
    </ligand>
</feature>
<evidence type="ECO:0000256" key="2">
    <source>
        <dbReference type="ARBA" id="ARBA00004709"/>
    </source>
</evidence>
<name>A0A1H6RA07_9GAMM</name>
<evidence type="ECO:0000256" key="7">
    <source>
        <dbReference type="ARBA" id="ARBA00023229"/>
    </source>
</evidence>
<dbReference type="Gene3D" id="3.30.1330.50">
    <property type="entry name" value="2-C-methyl-D-erythritol 2,4-cyclodiphosphate synthase"/>
    <property type="match status" value="1"/>
</dbReference>
<dbReference type="CDD" id="cd00554">
    <property type="entry name" value="MECDP_synthase"/>
    <property type="match status" value="1"/>
</dbReference>
<keyword evidence="13" id="KW-1185">Reference proteome</keyword>
<feature type="domain" description="2-C-methyl-D-erythritol 2,4-cyclodiphosphate synthase" evidence="11">
    <location>
        <begin position="1"/>
        <end position="154"/>
    </location>
</feature>
<dbReference type="GO" id="GO:0019288">
    <property type="term" value="P:isopentenyl diphosphate biosynthetic process, methylerythritol 4-phosphate pathway"/>
    <property type="evidence" value="ECO:0007669"/>
    <property type="project" value="UniProtKB-UniRule"/>
</dbReference>
<dbReference type="AlphaFoldDB" id="A0A1H6RA07"/>